<sequence length="491" mass="56332">MTQPLKDEVQTLLSGLVTPDIVVASTSVATLLGGQSIRGSDDRHIEGRLTIPEYQRPYRWQIKHLQRLLNDLTEYFSPPTGATPPEHDFYLGSIIVHQSRPTRMRTDVLNIIDGQQRLITLALLAHVLKQRDLAQGIELASPESQTRALGNLRWLEQQPLPSVDFSRMNITLVVTRSEDDAYRFFETQNTGGVRLDGPAILKAHHLRGVSRQEQDKHARRWEAWGKLDDTMDALMKARHWQHLKWRSLSSHRQPLQMREEIVAELAERTGQGLDMAYRTARVSHFGQGQALQVDSGYAMRQPINAGTNAIHYFDYFHELRRTVLIRRDDDSLASFHQLYDELVVKANGSEFLRKLFDCAVLLYVSQFGRQGLLEAACWLFRVIFSPRLSNEKAVRESTAQSFAKHNPVLDWIAYSYTHDELIEILQRFSYSIAERLDENSVKYRFVRTVQAYFSMGSSKPGEALQTDFDGELKHVINRMLEKLSSSQEGVQ</sequence>
<evidence type="ECO:0000313" key="3">
    <source>
        <dbReference type="EMBL" id="QXI15027.1"/>
    </source>
</evidence>
<organism evidence="3 4">
    <name type="scientific">Pseudomonas hamedanensis</name>
    <dbReference type="NCBI Taxonomy" id="2745504"/>
    <lineage>
        <taxon>Bacteria</taxon>
        <taxon>Pseudomonadati</taxon>
        <taxon>Pseudomonadota</taxon>
        <taxon>Gammaproteobacteria</taxon>
        <taxon>Pseudomonadales</taxon>
        <taxon>Pseudomonadaceae</taxon>
        <taxon>Pseudomonas</taxon>
    </lineage>
</organism>
<keyword evidence="4" id="KW-1185">Reference proteome</keyword>
<reference evidence="3 4" key="1">
    <citation type="journal article" date="2020" name="Microorganisms">
        <title>Reliable Identification of Environmental Pseudomonas Isolates Using the rpoD Gene.</title>
        <authorList>
            <consortium name="The Broad Institute Genome Sequencing Platform"/>
            <person name="Girard L."/>
            <person name="Lood C."/>
            <person name="Rokni-Zadeh H."/>
            <person name="van Noort V."/>
            <person name="Lavigne R."/>
            <person name="De Mot R."/>
        </authorList>
    </citation>
    <scope>NUCLEOTIDE SEQUENCE [LARGE SCALE GENOMIC DNA]</scope>
    <source>
        <strain evidence="3 4">SWRI65</strain>
    </source>
</reference>
<dbReference type="PANTHER" id="PTHR35149:SF2">
    <property type="entry name" value="DUF262 DOMAIN-CONTAINING PROTEIN"/>
    <property type="match status" value="1"/>
</dbReference>
<evidence type="ECO:0000313" key="4">
    <source>
        <dbReference type="Proteomes" id="UP000631521"/>
    </source>
</evidence>
<dbReference type="AlphaFoldDB" id="A0A9E6NV57"/>
<protein>
    <submittedName>
        <fullName evidence="3">DUF262 domain-containing protein</fullName>
    </submittedName>
</protein>
<feature type="domain" description="DUF7834" evidence="2">
    <location>
        <begin position="213"/>
        <end position="432"/>
    </location>
</feature>
<dbReference type="RefSeq" id="WP_186547370.1">
    <property type="nucleotide sequence ID" value="NZ_CP077091.1"/>
</dbReference>
<reference evidence="3 4" key="2">
    <citation type="journal article" date="2021" name="Microorganisms">
        <title>The Ever-Expanding Pseudomonas Genus: Description of 43 New Species and Partition of the Pseudomonas putida Group.</title>
        <authorList>
            <person name="Girard L."/>
            <person name="Lood C."/>
            <person name="Hofte M."/>
            <person name="Vandamme P."/>
            <person name="Rokni-Zadeh H."/>
            <person name="van Noort V."/>
            <person name="Lavigne R."/>
            <person name="De Mot R."/>
        </authorList>
    </citation>
    <scope>NUCLEOTIDE SEQUENCE [LARGE SCALE GENOMIC DNA]</scope>
    <source>
        <strain evidence="3 4">SWRI65</strain>
    </source>
</reference>
<dbReference type="Pfam" id="PF03235">
    <property type="entry name" value="GmrSD_N"/>
    <property type="match status" value="1"/>
</dbReference>
<dbReference type="InterPro" id="IPR057156">
    <property type="entry name" value="DUF7834"/>
</dbReference>
<evidence type="ECO:0000259" key="2">
    <source>
        <dbReference type="Pfam" id="PF25202"/>
    </source>
</evidence>
<gene>
    <name evidence="3" type="ORF">HU739_013915</name>
</gene>
<dbReference type="PANTHER" id="PTHR35149">
    <property type="entry name" value="SLL5132 PROTEIN"/>
    <property type="match status" value="1"/>
</dbReference>
<dbReference type="EMBL" id="CP077091">
    <property type="protein sequence ID" value="QXI15027.1"/>
    <property type="molecule type" value="Genomic_DNA"/>
</dbReference>
<proteinExistence type="predicted"/>
<dbReference type="Pfam" id="PF25202">
    <property type="entry name" value="DUF7834"/>
    <property type="match status" value="1"/>
</dbReference>
<accession>A0A9E6NV57</accession>
<evidence type="ECO:0000259" key="1">
    <source>
        <dbReference type="Pfam" id="PF03235"/>
    </source>
</evidence>
<name>A0A9E6NV57_9PSED</name>
<dbReference type="InterPro" id="IPR004919">
    <property type="entry name" value="GmrSD_N"/>
</dbReference>
<dbReference type="Proteomes" id="UP000631521">
    <property type="component" value="Chromosome"/>
</dbReference>
<dbReference type="KEGG" id="phv:HU739_013915"/>
<feature type="domain" description="GmrSD restriction endonucleases N-terminal" evidence="1">
    <location>
        <begin position="47"/>
        <end position="205"/>
    </location>
</feature>